<dbReference type="PANTHER" id="PTHR30037">
    <property type="entry name" value="DNA-3-METHYLADENINE GLYCOSYLASE 1"/>
    <property type="match status" value="1"/>
</dbReference>
<dbReference type="Pfam" id="PF03352">
    <property type="entry name" value="Adenine_glyco"/>
    <property type="match status" value="1"/>
</dbReference>
<sequence>MTKKRCKWVEDKEEIYIKYHDFEWGVPVYDDKKLYEMFLLECFQAGLSWITILKKRENFKKAFDNFDVQKIANYDDEKLEELANNPGIIRNRGKLKAAINNANIYLDIQKEFGSFCKYIWSFSNGKILKDTPENYKTQSAISYKISNDLKKRGMKYIGSITIYSYLEAVGIINNHTHECFKF</sequence>
<dbReference type="EMBL" id="LWMU01000070">
    <property type="protein sequence ID" value="KZX12486.1"/>
    <property type="molecule type" value="Genomic_DNA"/>
</dbReference>
<dbReference type="InterPro" id="IPR005019">
    <property type="entry name" value="Adenine_glyco"/>
</dbReference>
<keyword evidence="1" id="KW-0862">Zinc</keyword>
<feature type="binding site" evidence="1">
    <location>
        <position position="20"/>
    </location>
    <ligand>
        <name>Zn(2+)</name>
        <dbReference type="ChEBI" id="CHEBI:29105"/>
    </ligand>
</feature>
<dbReference type="InterPro" id="IPR011257">
    <property type="entry name" value="DNA_glycosylase"/>
</dbReference>
<proteinExistence type="predicted"/>
<protein>
    <submittedName>
        <fullName evidence="2">DNA-3-methyladenine glycosylase 1</fullName>
        <ecNumber evidence="2">3.2.2.20</ecNumber>
    </submittedName>
</protein>
<comment type="caution">
    <text evidence="2">The sequence shown here is derived from an EMBL/GenBank/DDBJ whole genome shotgun (WGS) entry which is preliminary data.</text>
</comment>
<keyword evidence="3" id="KW-1185">Reference proteome</keyword>
<dbReference type="GO" id="GO:0008725">
    <property type="term" value="F:DNA-3-methyladenine glycosylase activity"/>
    <property type="evidence" value="ECO:0007669"/>
    <property type="project" value="UniProtKB-EC"/>
</dbReference>
<evidence type="ECO:0000313" key="3">
    <source>
        <dbReference type="Proteomes" id="UP000077428"/>
    </source>
</evidence>
<dbReference type="Proteomes" id="UP000077428">
    <property type="component" value="Unassembled WGS sequence"/>
</dbReference>
<dbReference type="AlphaFoldDB" id="A0A166AUE7"/>
<keyword evidence="1" id="KW-0479">Metal-binding</keyword>
<evidence type="ECO:0000313" key="2">
    <source>
        <dbReference type="EMBL" id="KZX12486.1"/>
    </source>
</evidence>
<accession>A0A166AUE7</accession>
<keyword evidence="2" id="KW-0378">Hydrolase</keyword>
<feature type="binding site" evidence="1">
    <location>
        <position position="175"/>
    </location>
    <ligand>
        <name>Zn(2+)</name>
        <dbReference type="ChEBI" id="CHEBI:29105"/>
    </ligand>
</feature>
<dbReference type="SUPFAM" id="SSF48150">
    <property type="entry name" value="DNA-glycosylase"/>
    <property type="match status" value="1"/>
</dbReference>
<dbReference type="GO" id="GO:0046872">
    <property type="term" value="F:metal ion binding"/>
    <property type="evidence" value="ECO:0007669"/>
    <property type="project" value="UniProtKB-KW"/>
</dbReference>
<feature type="binding site" evidence="1">
    <location>
        <position position="179"/>
    </location>
    <ligand>
        <name>Zn(2+)</name>
        <dbReference type="ChEBI" id="CHEBI:29105"/>
    </ligand>
</feature>
<dbReference type="STRING" id="66851.MBORA_12410"/>
<evidence type="ECO:0000256" key="1">
    <source>
        <dbReference type="PIRSR" id="PIRSR605019-1"/>
    </source>
</evidence>
<name>A0A166AUE7_METOA</name>
<dbReference type="RefSeq" id="WP_042694233.1">
    <property type="nucleotide sequence ID" value="NZ_CABMAB010000034.1"/>
</dbReference>
<dbReference type="GO" id="GO:0006284">
    <property type="term" value="P:base-excision repair"/>
    <property type="evidence" value="ECO:0007669"/>
    <property type="project" value="InterPro"/>
</dbReference>
<dbReference type="InterPro" id="IPR052891">
    <property type="entry name" value="DNA-3mA_glycosylase"/>
</dbReference>
<organism evidence="2 3">
    <name type="scientific">Methanobrevibacter oralis</name>
    <dbReference type="NCBI Taxonomy" id="66851"/>
    <lineage>
        <taxon>Archaea</taxon>
        <taxon>Methanobacteriati</taxon>
        <taxon>Methanobacteriota</taxon>
        <taxon>Methanomada group</taxon>
        <taxon>Methanobacteria</taxon>
        <taxon>Methanobacteriales</taxon>
        <taxon>Methanobacteriaceae</taxon>
        <taxon>Methanobrevibacter</taxon>
    </lineage>
</organism>
<dbReference type="Gene3D" id="1.10.340.30">
    <property type="entry name" value="Hypothetical protein, domain 2"/>
    <property type="match status" value="1"/>
</dbReference>
<feature type="binding site" evidence="1">
    <location>
        <position position="6"/>
    </location>
    <ligand>
        <name>Zn(2+)</name>
        <dbReference type="ChEBI" id="CHEBI:29105"/>
    </ligand>
</feature>
<dbReference type="PATRIC" id="fig|66851.6.peg.1345"/>
<gene>
    <name evidence="2" type="primary">tag</name>
    <name evidence="2" type="ORF">MBORA_12410</name>
</gene>
<keyword evidence="2" id="KW-0326">Glycosidase</keyword>
<dbReference type="PANTHER" id="PTHR30037:SF4">
    <property type="entry name" value="DNA-3-METHYLADENINE GLYCOSYLASE I"/>
    <property type="match status" value="1"/>
</dbReference>
<dbReference type="OrthoDB" id="76591at2157"/>
<reference evidence="3" key="1">
    <citation type="journal article" date="2016" name="Genome Announc.">
        <title>Draft Genome Sequences of Methanobrevibacter curvatus DSM11111, Methanobrevibacter cuticularis DSM11139, Methanobrevibacter filiformis DSM11501, and Methanobrevibacter oralis DSM7256.</title>
        <authorList>
            <person name="Poehlein A."/>
            <person name="Seedorf H."/>
        </authorList>
    </citation>
    <scope>NUCLEOTIDE SEQUENCE [LARGE SCALE GENOMIC DNA]</scope>
    <source>
        <strain evidence="3">DSM 7256 / JCM 30027 / ZR</strain>
    </source>
</reference>
<dbReference type="EC" id="3.2.2.20" evidence="2"/>